<dbReference type="GO" id="GO:0008707">
    <property type="term" value="F:inositol hexakisphosphate 4-phosphatase activity"/>
    <property type="evidence" value="ECO:0007669"/>
    <property type="project" value="UniProtKB-EC"/>
</dbReference>
<dbReference type="InterPro" id="IPR002142">
    <property type="entry name" value="Peptidase_S49"/>
</dbReference>
<dbReference type="Proteomes" id="UP000334340">
    <property type="component" value="Unassembled WGS sequence"/>
</dbReference>
<comment type="similarity">
    <text evidence="1">Belongs to the peptidase S49 family.</text>
</comment>
<sequence length="290" mass="31594">MRRTWLIVSLAVFASLLFLFSLAFSFGRWERLGGSKVALITVEGVILDSKEVIAQLEKYRTNPTVKAIVLRINSPGGGVAPSQEIYEEILKTRQTNKKPIVTSMGSVAASGGYYIAAATDLIIANPGTITGSIGVLLQVPNISGLMQKIGVKSVVVKSGRHKDLASPTRDMTESERQILQGMLDDVHGQFIDVVAKDRQLDREKVEAIADGRIFSGREAQSIGLVDQLGNLQDAIERAGTLAGIRGKPTVIEERKRGLFLMDLLRGSLSLVNMELPIYPSSTLSVNYLLW</sequence>
<dbReference type="InterPro" id="IPR001907">
    <property type="entry name" value="ClpP"/>
</dbReference>
<keyword evidence="4" id="KW-0720">Serine protease</keyword>
<keyword evidence="7" id="KW-1185">Reference proteome</keyword>
<gene>
    <name evidence="6" type="ORF">MELA_00319</name>
</gene>
<evidence type="ECO:0000259" key="5">
    <source>
        <dbReference type="Pfam" id="PF01343"/>
    </source>
</evidence>
<evidence type="ECO:0000256" key="4">
    <source>
        <dbReference type="ARBA" id="ARBA00022825"/>
    </source>
</evidence>
<dbReference type="EMBL" id="CABIKM010000004">
    <property type="protein sequence ID" value="VUZ83960.1"/>
    <property type="molecule type" value="Genomic_DNA"/>
</dbReference>
<evidence type="ECO:0000256" key="2">
    <source>
        <dbReference type="ARBA" id="ARBA00022670"/>
    </source>
</evidence>
<proteinExistence type="inferred from homology"/>
<evidence type="ECO:0000313" key="6">
    <source>
        <dbReference type="EMBL" id="VUZ83960.1"/>
    </source>
</evidence>
<reference evidence="6 7" key="1">
    <citation type="submission" date="2019-07" db="EMBL/GenBank/DDBJ databases">
        <authorList>
            <person name="Cremers G."/>
        </authorList>
    </citation>
    <scope>NUCLEOTIDE SEQUENCE [LARGE SCALE GENOMIC DNA]</scope>
</reference>
<dbReference type="InterPro" id="IPR047272">
    <property type="entry name" value="S49_SppA_C"/>
</dbReference>
<dbReference type="GO" id="GO:0004176">
    <property type="term" value="F:ATP-dependent peptidase activity"/>
    <property type="evidence" value="ECO:0007669"/>
    <property type="project" value="InterPro"/>
</dbReference>
<organism evidence="6 7">
    <name type="scientific">Candidatus Methylomirabilis lanthanidiphila</name>
    <dbReference type="NCBI Taxonomy" id="2211376"/>
    <lineage>
        <taxon>Bacteria</taxon>
        <taxon>Candidatus Methylomirabilota</taxon>
        <taxon>Candidatus Methylomirabilia</taxon>
        <taxon>Candidatus Methylomirabilales</taxon>
        <taxon>Candidatus Methylomirabilaceae</taxon>
        <taxon>Candidatus Methylomirabilis</taxon>
    </lineage>
</organism>
<dbReference type="PRINTS" id="PR00127">
    <property type="entry name" value="CLPPROTEASEP"/>
</dbReference>
<protein>
    <submittedName>
        <fullName evidence="6">Peptidase S49</fullName>
        <ecNumber evidence="6">3.1.3.26</ecNumber>
    </submittedName>
</protein>
<keyword evidence="2" id="KW-0645">Protease</keyword>
<dbReference type="InterPro" id="IPR029045">
    <property type="entry name" value="ClpP/crotonase-like_dom_sf"/>
</dbReference>
<dbReference type="Pfam" id="PF01343">
    <property type="entry name" value="Peptidase_S49"/>
    <property type="match status" value="1"/>
</dbReference>
<dbReference type="PANTHER" id="PTHR42987:SF7">
    <property type="entry name" value="SIGNAL PEPTIDE PEPTIDASE SPPA-RELATED"/>
    <property type="match status" value="1"/>
</dbReference>
<dbReference type="SUPFAM" id="SSF52096">
    <property type="entry name" value="ClpP/crotonase"/>
    <property type="match status" value="1"/>
</dbReference>
<feature type="domain" description="Peptidase S49" evidence="5">
    <location>
        <begin position="94"/>
        <end position="244"/>
    </location>
</feature>
<dbReference type="Gene3D" id="3.90.226.10">
    <property type="entry name" value="2-enoyl-CoA Hydratase, Chain A, domain 1"/>
    <property type="match status" value="2"/>
</dbReference>
<dbReference type="InterPro" id="IPR004635">
    <property type="entry name" value="Pept_S49_SppA"/>
</dbReference>
<evidence type="ECO:0000256" key="3">
    <source>
        <dbReference type="ARBA" id="ARBA00022801"/>
    </source>
</evidence>
<evidence type="ECO:0000313" key="7">
    <source>
        <dbReference type="Proteomes" id="UP000334340"/>
    </source>
</evidence>
<accession>A0A564ZF97</accession>
<dbReference type="GO" id="GO:0006508">
    <property type="term" value="P:proteolysis"/>
    <property type="evidence" value="ECO:0007669"/>
    <property type="project" value="UniProtKB-KW"/>
</dbReference>
<dbReference type="AlphaFoldDB" id="A0A564ZF97"/>
<dbReference type="CDD" id="cd07023">
    <property type="entry name" value="S49_Sppa_N_C"/>
    <property type="match status" value="1"/>
</dbReference>
<keyword evidence="3 6" id="KW-0378">Hydrolase</keyword>
<dbReference type="GO" id="GO:0004252">
    <property type="term" value="F:serine-type endopeptidase activity"/>
    <property type="evidence" value="ECO:0007669"/>
    <property type="project" value="InterPro"/>
</dbReference>
<dbReference type="NCBIfam" id="TIGR00706">
    <property type="entry name" value="SppA_dom"/>
    <property type="match status" value="1"/>
</dbReference>
<dbReference type="EC" id="3.1.3.26" evidence="6"/>
<dbReference type="PANTHER" id="PTHR42987">
    <property type="entry name" value="PEPTIDASE S49"/>
    <property type="match status" value="1"/>
</dbReference>
<name>A0A564ZF97_9BACT</name>
<evidence type="ECO:0000256" key="1">
    <source>
        <dbReference type="ARBA" id="ARBA00008683"/>
    </source>
</evidence>